<accession>A0ABU6VIY4</accession>
<sequence>MEVKVLIPNFSRSPSLTEGSFRLSYLWKYGVVFLCLGHGLKCADDLSYWFLRARIGGAGILENNSQYSSDSDIDFEFLTSSDIGTSIMGDVQRLTLKQLGGVSAAMENQLTRYPKLNANFELKEDPIKNPKDLVVICLTIRRTGVDEDAVKAFTLPCSLEGKAKKWYHTLPSKVTADWALFRKKVLREVFSAFKNQRNSKRDL</sequence>
<keyword evidence="2" id="KW-1185">Reference proteome</keyword>
<dbReference type="EMBL" id="JASCZI010151399">
    <property type="protein sequence ID" value="MED6172588.1"/>
    <property type="molecule type" value="Genomic_DNA"/>
</dbReference>
<comment type="caution">
    <text evidence="1">The sequence shown here is derived from an EMBL/GenBank/DDBJ whole genome shotgun (WGS) entry which is preliminary data.</text>
</comment>
<protein>
    <recommendedName>
        <fullName evidence="3">Retrotransposon gag domain-containing protein</fullName>
    </recommendedName>
</protein>
<evidence type="ECO:0000313" key="1">
    <source>
        <dbReference type="EMBL" id="MED6172588.1"/>
    </source>
</evidence>
<evidence type="ECO:0000313" key="2">
    <source>
        <dbReference type="Proteomes" id="UP001341840"/>
    </source>
</evidence>
<reference evidence="1 2" key="1">
    <citation type="journal article" date="2023" name="Plants (Basel)">
        <title>Bridging the Gap: Combining Genomics and Transcriptomics Approaches to Understand Stylosanthes scabra, an Orphan Legume from the Brazilian Caatinga.</title>
        <authorList>
            <person name="Ferreira-Neto J.R.C."/>
            <person name="da Silva M.D."/>
            <person name="Binneck E."/>
            <person name="de Melo N.F."/>
            <person name="da Silva R.H."/>
            <person name="de Melo A.L.T.M."/>
            <person name="Pandolfi V."/>
            <person name="Bustamante F.O."/>
            <person name="Brasileiro-Vidal A.C."/>
            <person name="Benko-Iseppon A.M."/>
        </authorList>
    </citation>
    <scope>NUCLEOTIDE SEQUENCE [LARGE SCALE GENOMIC DNA]</scope>
    <source>
        <tissue evidence="1">Leaves</tissue>
    </source>
</reference>
<dbReference type="Proteomes" id="UP001341840">
    <property type="component" value="Unassembled WGS sequence"/>
</dbReference>
<organism evidence="1 2">
    <name type="scientific">Stylosanthes scabra</name>
    <dbReference type="NCBI Taxonomy" id="79078"/>
    <lineage>
        <taxon>Eukaryota</taxon>
        <taxon>Viridiplantae</taxon>
        <taxon>Streptophyta</taxon>
        <taxon>Embryophyta</taxon>
        <taxon>Tracheophyta</taxon>
        <taxon>Spermatophyta</taxon>
        <taxon>Magnoliopsida</taxon>
        <taxon>eudicotyledons</taxon>
        <taxon>Gunneridae</taxon>
        <taxon>Pentapetalae</taxon>
        <taxon>rosids</taxon>
        <taxon>fabids</taxon>
        <taxon>Fabales</taxon>
        <taxon>Fabaceae</taxon>
        <taxon>Papilionoideae</taxon>
        <taxon>50 kb inversion clade</taxon>
        <taxon>dalbergioids sensu lato</taxon>
        <taxon>Dalbergieae</taxon>
        <taxon>Pterocarpus clade</taxon>
        <taxon>Stylosanthes</taxon>
    </lineage>
</organism>
<evidence type="ECO:0008006" key="3">
    <source>
        <dbReference type="Google" id="ProtNLM"/>
    </source>
</evidence>
<gene>
    <name evidence="1" type="ORF">PIB30_051470</name>
</gene>
<proteinExistence type="predicted"/>
<name>A0ABU6VIY4_9FABA</name>